<evidence type="ECO:0000313" key="2">
    <source>
        <dbReference type="Proteomes" id="UP000177723"/>
    </source>
</evidence>
<sequence length="69" mass="8092">MIINKKKCYPIPKAAKILGVSRMTMHRWATISREREKRGLEVFQDTISSRYYVSADSVDKLSKRFVRIS</sequence>
<organism evidence="1 2">
    <name type="scientific">Candidatus Giovannonibacteria bacterium RIFCSPHIGHO2_12_FULL_43_15</name>
    <dbReference type="NCBI Taxonomy" id="1798341"/>
    <lineage>
        <taxon>Bacteria</taxon>
        <taxon>Candidatus Giovannoniibacteriota</taxon>
    </lineage>
</organism>
<dbReference type="Proteomes" id="UP000177723">
    <property type="component" value="Unassembled WGS sequence"/>
</dbReference>
<evidence type="ECO:0000313" key="1">
    <source>
        <dbReference type="EMBL" id="OGF78156.1"/>
    </source>
</evidence>
<comment type="caution">
    <text evidence="1">The sequence shown here is derived from an EMBL/GenBank/DDBJ whole genome shotgun (WGS) entry which is preliminary data.</text>
</comment>
<evidence type="ECO:0008006" key="3">
    <source>
        <dbReference type="Google" id="ProtNLM"/>
    </source>
</evidence>
<dbReference type="AlphaFoldDB" id="A0A1F5WR69"/>
<name>A0A1F5WR69_9BACT</name>
<reference evidence="1 2" key="1">
    <citation type="journal article" date="2016" name="Nat. Commun.">
        <title>Thousands of microbial genomes shed light on interconnected biogeochemical processes in an aquifer system.</title>
        <authorList>
            <person name="Anantharaman K."/>
            <person name="Brown C.T."/>
            <person name="Hug L.A."/>
            <person name="Sharon I."/>
            <person name="Castelle C.J."/>
            <person name="Probst A.J."/>
            <person name="Thomas B.C."/>
            <person name="Singh A."/>
            <person name="Wilkins M.J."/>
            <person name="Karaoz U."/>
            <person name="Brodie E.L."/>
            <person name="Williams K.H."/>
            <person name="Hubbard S.S."/>
            <person name="Banfield J.F."/>
        </authorList>
    </citation>
    <scope>NUCLEOTIDE SEQUENCE [LARGE SCALE GENOMIC DNA]</scope>
</reference>
<proteinExistence type="predicted"/>
<dbReference type="EMBL" id="MFHT01000004">
    <property type="protein sequence ID" value="OGF78156.1"/>
    <property type="molecule type" value="Genomic_DNA"/>
</dbReference>
<accession>A0A1F5WR69</accession>
<protein>
    <recommendedName>
        <fullName evidence="3">Helix-turn-helix domain-containing protein</fullName>
    </recommendedName>
</protein>
<gene>
    <name evidence="1" type="ORF">A3F23_03065</name>
</gene>